<dbReference type="AlphaFoldDB" id="A0A9E6RA16"/>
<evidence type="ECO:0000313" key="2">
    <source>
        <dbReference type="EMBL" id="QZO00550.1"/>
    </source>
</evidence>
<evidence type="ECO:0000313" key="3">
    <source>
        <dbReference type="Proteomes" id="UP000825701"/>
    </source>
</evidence>
<dbReference type="RefSeq" id="WP_261403748.1">
    <property type="nucleotide sequence ID" value="NZ_CP081869.1"/>
</dbReference>
<accession>A0A9E6RA16</accession>
<proteinExistence type="predicted"/>
<dbReference type="EMBL" id="CP081869">
    <property type="protein sequence ID" value="QZO00550.1"/>
    <property type="molecule type" value="Genomic_DNA"/>
</dbReference>
<sequence length="348" mass="38981">MRRQKVHGFRLSRLNPQPRSYEPKLEPDEQLERAIRYAYGDEAVEQALEPTAPTQVRRGRRRPIAQGKLASTMDAGRAFKVSAVVAANVDFPALEGADAHRLWTILSLCTDAVTRIQLLDLEAVCGRPFRDLDAFRRLIEGSIAYCPFLPDLQGVQLVENIVLEEGERNRAFVRGKSSEIEVTLNQRAMWALKSKPTAEINATAWRHVTGRLAVRLLVMAAGGTRLQSTDALSLTLDEADIDLYAPNLGRRTMAQFVGVYVRTAIDTLKTLEPQEFEWGYWPIRKGAATTGVTIYASSSRWKGRKRPATVAAAQNKAQRSADAAWRKQRQERLAKERAERIAARKTAS</sequence>
<feature type="region of interest" description="Disordered" evidence="1">
    <location>
        <begin position="1"/>
        <end position="27"/>
    </location>
</feature>
<dbReference type="KEGG" id="cmet:K6K41_02125"/>
<gene>
    <name evidence="2" type="ORF">K6K41_02125</name>
</gene>
<feature type="region of interest" description="Disordered" evidence="1">
    <location>
        <begin position="306"/>
        <end position="329"/>
    </location>
</feature>
<reference evidence="2" key="1">
    <citation type="submission" date="2021-08" db="EMBL/GenBank/DDBJ databases">
        <authorList>
            <person name="Zhang H."/>
            <person name="Xu M."/>
            <person name="Yu Z."/>
            <person name="Yang L."/>
            <person name="Cai Y."/>
        </authorList>
    </citation>
    <scope>NUCLEOTIDE SEQUENCE</scope>
    <source>
        <strain evidence="2">CHL1</strain>
    </source>
</reference>
<name>A0A9E6RA16_9HYPH</name>
<keyword evidence="3" id="KW-1185">Reference proteome</keyword>
<feature type="compositionally biased region" description="Basic residues" evidence="1">
    <location>
        <begin position="1"/>
        <end position="10"/>
    </location>
</feature>
<dbReference type="Proteomes" id="UP000825701">
    <property type="component" value="Chromosome"/>
</dbReference>
<protein>
    <submittedName>
        <fullName evidence="2">Uncharacterized protein</fullName>
    </submittedName>
</protein>
<evidence type="ECO:0000256" key="1">
    <source>
        <dbReference type="SAM" id="MobiDB-lite"/>
    </source>
</evidence>
<organism evidence="2 3">
    <name type="scientific">Chenggangzhangella methanolivorans</name>
    <dbReference type="NCBI Taxonomy" id="1437009"/>
    <lineage>
        <taxon>Bacteria</taxon>
        <taxon>Pseudomonadati</taxon>
        <taxon>Pseudomonadota</taxon>
        <taxon>Alphaproteobacteria</taxon>
        <taxon>Hyphomicrobiales</taxon>
        <taxon>Methylopilaceae</taxon>
        <taxon>Chenggangzhangella</taxon>
    </lineage>
</organism>